<keyword evidence="1" id="KW-0812">Transmembrane</keyword>
<evidence type="ECO:0008006" key="4">
    <source>
        <dbReference type="Google" id="ProtNLM"/>
    </source>
</evidence>
<keyword evidence="1" id="KW-0472">Membrane</keyword>
<dbReference type="Proteomes" id="UP000198734">
    <property type="component" value="Unassembled WGS sequence"/>
</dbReference>
<keyword evidence="3" id="KW-1185">Reference proteome</keyword>
<dbReference type="EMBL" id="FOXU01000010">
    <property type="protein sequence ID" value="SFQ74410.1"/>
    <property type="molecule type" value="Genomic_DNA"/>
</dbReference>
<dbReference type="STRING" id="126156.SAMN05421670_0050"/>
<evidence type="ECO:0000313" key="3">
    <source>
        <dbReference type="Proteomes" id="UP000198734"/>
    </source>
</evidence>
<dbReference type="AlphaFoldDB" id="A0A1I6B0F6"/>
<name>A0A1I6B0F6_9BACI</name>
<evidence type="ECO:0000313" key="2">
    <source>
        <dbReference type="EMBL" id="SFQ74410.1"/>
    </source>
</evidence>
<gene>
    <name evidence="2" type="ORF">SAMN05421670_0050</name>
</gene>
<dbReference type="RefSeq" id="WP_093538406.1">
    <property type="nucleotide sequence ID" value="NZ_FOXU01000010.1"/>
</dbReference>
<reference evidence="3" key="1">
    <citation type="submission" date="2016-10" db="EMBL/GenBank/DDBJ databases">
        <authorList>
            <person name="Varghese N."/>
            <person name="Submissions S."/>
        </authorList>
    </citation>
    <scope>NUCLEOTIDE SEQUENCE [LARGE SCALE GENOMIC DNA]</scope>
    <source>
        <strain evidence="3">DSM 11706</strain>
    </source>
</reference>
<organism evidence="2 3">
    <name type="scientific">Psychrobacillus psychrotolerans</name>
    <dbReference type="NCBI Taxonomy" id="126156"/>
    <lineage>
        <taxon>Bacteria</taxon>
        <taxon>Bacillati</taxon>
        <taxon>Bacillota</taxon>
        <taxon>Bacilli</taxon>
        <taxon>Bacillales</taxon>
        <taxon>Bacillaceae</taxon>
        <taxon>Psychrobacillus</taxon>
    </lineage>
</organism>
<feature type="transmembrane region" description="Helical" evidence="1">
    <location>
        <begin position="12"/>
        <end position="35"/>
    </location>
</feature>
<protein>
    <recommendedName>
        <fullName evidence="4">Competence protein ComGE</fullName>
    </recommendedName>
</protein>
<proteinExistence type="predicted"/>
<evidence type="ECO:0000256" key="1">
    <source>
        <dbReference type="SAM" id="Phobius"/>
    </source>
</evidence>
<dbReference type="OrthoDB" id="2453442at2"/>
<accession>A0A1I6B0F6</accession>
<sequence>MKNSEGFSWPETVLSLSIIFIITTTILPFLNYMVVHLEDKKRDYHSSLVMYEVSKMYTIENMKTGGMQVNKIMYSYEISSESICIDYDGMQEKKHKCVSLIK</sequence>
<keyword evidence="1" id="KW-1133">Transmembrane helix</keyword>